<accession>A0A0V7ZMY1</accession>
<dbReference type="AlphaFoldDB" id="A0A0V7ZMY1"/>
<dbReference type="InterPro" id="IPR036291">
    <property type="entry name" value="NAD(P)-bd_dom_sf"/>
</dbReference>
<reference evidence="2 3" key="1">
    <citation type="journal article" date="2015" name="Genome Announc.">
        <title>Draft Genome of the Euendolithic (true boring) Cyanobacterium Mastigocoleus testarum strain BC008.</title>
        <authorList>
            <person name="Guida B.S."/>
            <person name="Garcia-Pichel F."/>
        </authorList>
    </citation>
    <scope>NUCLEOTIDE SEQUENCE [LARGE SCALE GENOMIC DNA]</scope>
    <source>
        <strain evidence="2 3">BC008</strain>
    </source>
</reference>
<dbReference type="GO" id="GO:0004029">
    <property type="term" value="F:aldehyde dehydrogenase (NAD+) activity"/>
    <property type="evidence" value="ECO:0007669"/>
    <property type="project" value="TreeGrafter"/>
</dbReference>
<dbReference type="Gene3D" id="3.40.50.720">
    <property type="entry name" value="NAD(P)-binding Rossmann-like Domain"/>
    <property type="match status" value="1"/>
</dbReference>
<dbReference type="GO" id="GO:0005737">
    <property type="term" value="C:cytoplasm"/>
    <property type="evidence" value="ECO:0007669"/>
    <property type="project" value="TreeGrafter"/>
</dbReference>
<feature type="domain" description="NAD-dependent epimerase/dehydratase" evidence="1">
    <location>
        <begin position="3"/>
        <end position="226"/>
    </location>
</feature>
<dbReference type="EMBL" id="LMTZ01000103">
    <property type="protein sequence ID" value="KST65841.1"/>
    <property type="molecule type" value="Genomic_DNA"/>
</dbReference>
<dbReference type="PANTHER" id="PTHR48079:SF6">
    <property type="entry name" value="NAD(P)-BINDING DOMAIN-CONTAINING PROTEIN-RELATED"/>
    <property type="match status" value="1"/>
</dbReference>
<evidence type="ECO:0000313" key="2">
    <source>
        <dbReference type="EMBL" id="KST65841.1"/>
    </source>
</evidence>
<evidence type="ECO:0000313" key="3">
    <source>
        <dbReference type="Proteomes" id="UP000053372"/>
    </source>
</evidence>
<name>A0A0V7ZMY1_9CYAN</name>
<comment type="caution">
    <text evidence="2">The sequence shown here is derived from an EMBL/GenBank/DDBJ whole genome shotgun (WGS) entry which is preliminary data.</text>
</comment>
<dbReference type="OrthoDB" id="9807212at2"/>
<dbReference type="Proteomes" id="UP000053372">
    <property type="component" value="Unassembled WGS sequence"/>
</dbReference>
<keyword evidence="3" id="KW-1185">Reference proteome</keyword>
<dbReference type="Pfam" id="PF01370">
    <property type="entry name" value="Epimerase"/>
    <property type="match status" value="1"/>
</dbReference>
<evidence type="ECO:0000259" key="1">
    <source>
        <dbReference type="Pfam" id="PF01370"/>
    </source>
</evidence>
<organism evidence="2 3">
    <name type="scientific">Mastigocoleus testarum BC008</name>
    <dbReference type="NCBI Taxonomy" id="371196"/>
    <lineage>
        <taxon>Bacteria</taxon>
        <taxon>Bacillati</taxon>
        <taxon>Cyanobacteriota</taxon>
        <taxon>Cyanophyceae</taxon>
        <taxon>Nostocales</taxon>
        <taxon>Hapalosiphonaceae</taxon>
        <taxon>Mastigocoleus</taxon>
    </lineage>
</organism>
<gene>
    <name evidence="2" type="ORF">BC008_22945</name>
</gene>
<sequence>MKALVTGANGFTGSHLVKALQKRGDQVVGLVRKSSNLARLEDTKVQLVYGDITDRNALHQAMQEVDTVFHTAAYVELGLVDEQQMERVNVDGTQAVLEIAKETGVSKIVYCSTIGVYGDTQGKVVNETFSRTQENFSSAYDRTKFQAQKLVDKFAADGLPIVSIMPSGILGVDDPHFGPVFKLFLKGWLKLWLGGDRMTGIVHVDDLVNAMILAAERGQSGEHYIISAGDLPTREMFEIISQETGINIPTEVPQPIVRFAANLLDPIGKLLNWNPPIGRERIHYLYERCVRVDATKARKELGWKHQPVNEILKEIVKQLQTSN</sequence>
<dbReference type="RefSeq" id="WP_027845003.1">
    <property type="nucleotide sequence ID" value="NZ_LMTZ01000103.1"/>
</dbReference>
<dbReference type="PANTHER" id="PTHR48079">
    <property type="entry name" value="PROTEIN YEEZ"/>
    <property type="match status" value="1"/>
</dbReference>
<dbReference type="InterPro" id="IPR001509">
    <property type="entry name" value="Epimerase_deHydtase"/>
</dbReference>
<dbReference type="SUPFAM" id="SSF51735">
    <property type="entry name" value="NAD(P)-binding Rossmann-fold domains"/>
    <property type="match status" value="1"/>
</dbReference>
<dbReference type="InterPro" id="IPR051783">
    <property type="entry name" value="NAD(P)-dependent_oxidoreduct"/>
</dbReference>
<protein>
    <submittedName>
        <fullName evidence="2">Epimerase</fullName>
    </submittedName>
</protein>
<proteinExistence type="predicted"/>